<evidence type="ECO:0000313" key="1">
    <source>
        <dbReference type="EMBL" id="GAA4456691.1"/>
    </source>
</evidence>
<reference evidence="2" key="1">
    <citation type="journal article" date="2019" name="Int. J. Syst. Evol. Microbiol.">
        <title>The Global Catalogue of Microorganisms (GCM) 10K type strain sequencing project: providing services to taxonomists for standard genome sequencing and annotation.</title>
        <authorList>
            <consortium name="The Broad Institute Genomics Platform"/>
            <consortium name="The Broad Institute Genome Sequencing Center for Infectious Disease"/>
            <person name="Wu L."/>
            <person name="Ma J."/>
        </authorList>
    </citation>
    <scope>NUCLEOTIDE SEQUENCE [LARGE SCALE GENOMIC DNA]</scope>
    <source>
        <strain evidence="2">JCM 17759</strain>
    </source>
</reference>
<keyword evidence="2" id="KW-1185">Reference proteome</keyword>
<comment type="caution">
    <text evidence="1">The sequence shown here is derived from an EMBL/GenBank/DDBJ whole genome shotgun (WGS) entry which is preliminary data.</text>
</comment>
<dbReference type="Proteomes" id="UP001500840">
    <property type="component" value="Unassembled WGS sequence"/>
</dbReference>
<organism evidence="1 2">
    <name type="scientific">Novipirellula rosea</name>
    <dbReference type="NCBI Taxonomy" id="1031540"/>
    <lineage>
        <taxon>Bacteria</taxon>
        <taxon>Pseudomonadati</taxon>
        <taxon>Planctomycetota</taxon>
        <taxon>Planctomycetia</taxon>
        <taxon>Pirellulales</taxon>
        <taxon>Pirellulaceae</taxon>
        <taxon>Novipirellula</taxon>
    </lineage>
</organism>
<accession>A0ABP8MXY7</accession>
<gene>
    <name evidence="1" type="ORF">GCM10023156_32410</name>
</gene>
<dbReference type="EMBL" id="BAABGA010000039">
    <property type="protein sequence ID" value="GAA4456691.1"/>
    <property type="molecule type" value="Genomic_DNA"/>
</dbReference>
<protein>
    <submittedName>
        <fullName evidence="1">Uncharacterized protein</fullName>
    </submittedName>
</protein>
<name>A0ABP8MXY7_9BACT</name>
<evidence type="ECO:0000313" key="2">
    <source>
        <dbReference type="Proteomes" id="UP001500840"/>
    </source>
</evidence>
<proteinExistence type="predicted"/>
<sequence length="57" mass="6217">MTGTVTIANPGRMTLRHLAVKNRKTATSMSRNCDGIAAQWTTANGDQLQAKTWVIKT</sequence>